<dbReference type="RefSeq" id="WP_080065476.1">
    <property type="nucleotide sequence ID" value="NZ_MZGX01000021.1"/>
</dbReference>
<sequence length="715" mass="80890">MKKIISMLLVITLLVTFISPVAASSSATSDKGLENAIKAVKEKITIPADYNKFNYSIYNQSGTALWNLGWSNEESQKYINVTVDENGFISNYSSYQYNSNYDKKIPKYSKSQGREIAEKFVQKLDSKLLQEFRYVEDTNYSQERDYYFNYERQVNGILFPGNRITVSVNNYTGAVTNFNCNYSKDMKFESSDKIITLEQAKQAFIQKLGLKLVYNIRSADDKSVSYLAYVPKDSSKYIDAITGNVEKLPNQYGIYTANSTMAKEAAADVAGGAAIILTPEEQDAVKGMAGLLGKEELDNKIRGISQFKLDSGFTLISAELRKDWRNKDSFIWYLRYSKVLNKETKETRELSVSVDAKSGEFIDFWTNYSSPEGTKPQKSKDEAQKLSDEFVKSLMPSYFSNTRLDDTYYTYDEKQNEQYNFRYVRIENGLECPADFVTVSYDNLSGNINGFNIHWTKELKFDDPKKAIAVEKAYEVLFDNSKLGFGIEYVSQYSEKTAYIDIVPAQAEAVEAVLGYFIESSKPCIISAETGDILNYSGTVYKDGNISDYTDIKGLYAENQVKILTQLSIRYFENELKANDQLLQKDYLILLCKLNDTYYFDSSIDKEKAVEKMYANLINAGIISKAEKNPASALTREEAAKFFVKFLGLSKVAELKGIYKSDFKDAGKISPELLGYVCIASGFKAMNGSNGNFNPKNKMTRLEGLLSIYSYLAGK</sequence>
<dbReference type="InterPro" id="IPR032599">
    <property type="entry name" value="YcdB/YcdC_rep_domain"/>
</dbReference>
<organism evidence="4 5">
    <name type="scientific">Ruminiclostridium hungatei</name>
    <name type="common">Clostridium hungatei</name>
    <dbReference type="NCBI Taxonomy" id="48256"/>
    <lineage>
        <taxon>Bacteria</taxon>
        <taxon>Bacillati</taxon>
        <taxon>Bacillota</taxon>
        <taxon>Clostridia</taxon>
        <taxon>Eubacteriales</taxon>
        <taxon>Oscillospiraceae</taxon>
        <taxon>Ruminiclostridium</taxon>
    </lineage>
</organism>
<dbReference type="EMBL" id="MZGX01000021">
    <property type="protein sequence ID" value="OPX43096.1"/>
    <property type="molecule type" value="Genomic_DNA"/>
</dbReference>
<dbReference type="AlphaFoldDB" id="A0A1V4SHW8"/>
<feature type="chain" id="PRO_5012166463" description="SLH domain-containing protein" evidence="2">
    <location>
        <begin position="24"/>
        <end position="715"/>
    </location>
</feature>
<dbReference type="Proteomes" id="UP000191554">
    <property type="component" value="Unassembled WGS sequence"/>
</dbReference>
<protein>
    <recommendedName>
        <fullName evidence="3">SLH domain-containing protein</fullName>
    </recommendedName>
</protein>
<keyword evidence="2" id="KW-0732">Signal</keyword>
<evidence type="ECO:0000256" key="2">
    <source>
        <dbReference type="SAM" id="SignalP"/>
    </source>
</evidence>
<name>A0A1V4SHW8_RUMHU</name>
<dbReference type="PROSITE" id="PS51272">
    <property type="entry name" value="SLH"/>
    <property type="match status" value="1"/>
</dbReference>
<feature type="signal peptide" evidence="2">
    <location>
        <begin position="1"/>
        <end position="23"/>
    </location>
</feature>
<evidence type="ECO:0000313" key="5">
    <source>
        <dbReference type="Proteomes" id="UP000191554"/>
    </source>
</evidence>
<reference evidence="4 5" key="1">
    <citation type="submission" date="2017-03" db="EMBL/GenBank/DDBJ databases">
        <title>Genome sequence of Clostridium hungatei DSM 14427.</title>
        <authorList>
            <person name="Poehlein A."/>
            <person name="Daniel R."/>
        </authorList>
    </citation>
    <scope>NUCLEOTIDE SEQUENCE [LARGE SCALE GENOMIC DNA]</scope>
    <source>
        <strain evidence="4 5">DSM 14427</strain>
    </source>
</reference>
<dbReference type="Pfam" id="PF16244">
    <property type="entry name" value="DUF4901"/>
    <property type="match status" value="2"/>
</dbReference>
<feature type="domain" description="SLH" evidence="3">
    <location>
        <begin position="596"/>
        <end position="657"/>
    </location>
</feature>
<dbReference type="Pfam" id="PF00395">
    <property type="entry name" value="SLH"/>
    <property type="match status" value="1"/>
</dbReference>
<dbReference type="STRING" id="48256.CLHUN_30380"/>
<accession>A0A1V4SHW8</accession>
<evidence type="ECO:0000259" key="3">
    <source>
        <dbReference type="PROSITE" id="PS51272"/>
    </source>
</evidence>
<evidence type="ECO:0000313" key="4">
    <source>
        <dbReference type="EMBL" id="OPX43096.1"/>
    </source>
</evidence>
<dbReference type="InterPro" id="IPR001119">
    <property type="entry name" value="SLH_dom"/>
</dbReference>
<comment type="caution">
    <text evidence="4">The sequence shown here is derived from an EMBL/GenBank/DDBJ whole genome shotgun (WGS) entry which is preliminary data.</text>
</comment>
<evidence type="ECO:0000256" key="1">
    <source>
        <dbReference type="ARBA" id="ARBA00022737"/>
    </source>
</evidence>
<dbReference type="OrthoDB" id="2473368at2"/>
<keyword evidence="5" id="KW-1185">Reference proteome</keyword>
<keyword evidence="1" id="KW-0677">Repeat</keyword>
<proteinExistence type="predicted"/>
<gene>
    <name evidence="4" type="ORF">CLHUN_30380</name>
</gene>